<name>A0AAV7QW37_PLEWA</name>
<evidence type="ECO:0000256" key="1">
    <source>
        <dbReference type="SAM" id="MobiDB-lite"/>
    </source>
</evidence>
<dbReference type="EMBL" id="JANPWB010000010">
    <property type="protein sequence ID" value="KAJ1142638.1"/>
    <property type="molecule type" value="Genomic_DNA"/>
</dbReference>
<gene>
    <name evidence="2" type="ORF">NDU88_008951</name>
</gene>
<protein>
    <submittedName>
        <fullName evidence="2">Uncharacterized protein</fullName>
    </submittedName>
</protein>
<comment type="caution">
    <text evidence="2">The sequence shown here is derived from an EMBL/GenBank/DDBJ whole genome shotgun (WGS) entry which is preliminary data.</text>
</comment>
<dbReference type="PANTHER" id="PTHR46888:SF1">
    <property type="entry name" value="RIBONUCLEASE H"/>
    <property type="match status" value="1"/>
</dbReference>
<reference evidence="2" key="1">
    <citation type="journal article" date="2022" name="bioRxiv">
        <title>Sequencing and chromosome-scale assembly of the giantPleurodeles waltlgenome.</title>
        <authorList>
            <person name="Brown T."/>
            <person name="Elewa A."/>
            <person name="Iarovenko S."/>
            <person name="Subramanian E."/>
            <person name="Araus A.J."/>
            <person name="Petzold A."/>
            <person name="Susuki M."/>
            <person name="Suzuki K.-i.T."/>
            <person name="Hayashi T."/>
            <person name="Toyoda A."/>
            <person name="Oliveira C."/>
            <person name="Osipova E."/>
            <person name="Leigh N.D."/>
            <person name="Simon A."/>
            <person name="Yun M.H."/>
        </authorList>
    </citation>
    <scope>NUCLEOTIDE SEQUENCE</scope>
    <source>
        <strain evidence="2">20211129_DDA</strain>
        <tissue evidence="2">Liver</tissue>
    </source>
</reference>
<dbReference type="SUPFAM" id="SSF50630">
    <property type="entry name" value="Acid proteases"/>
    <property type="match status" value="1"/>
</dbReference>
<dbReference type="Proteomes" id="UP001066276">
    <property type="component" value="Chromosome 6"/>
</dbReference>
<evidence type="ECO:0000313" key="2">
    <source>
        <dbReference type="EMBL" id="KAJ1142638.1"/>
    </source>
</evidence>
<dbReference type="AlphaFoldDB" id="A0AAV7QW37"/>
<dbReference type="InterPro" id="IPR021109">
    <property type="entry name" value="Peptidase_aspartic_dom_sf"/>
</dbReference>
<keyword evidence="3" id="KW-1185">Reference proteome</keyword>
<feature type="region of interest" description="Disordered" evidence="1">
    <location>
        <begin position="154"/>
        <end position="175"/>
    </location>
</feature>
<organism evidence="2 3">
    <name type="scientific">Pleurodeles waltl</name>
    <name type="common">Iberian ribbed newt</name>
    <dbReference type="NCBI Taxonomy" id="8319"/>
    <lineage>
        <taxon>Eukaryota</taxon>
        <taxon>Metazoa</taxon>
        <taxon>Chordata</taxon>
        <taxon>Craniata</taxon>
        <taxon>Vertebrata</taxon>
        <taxon>Euteleostomi</taxon>
        <taxon>Amphibia</taxon>
        <taxon>Batrachia</taxon>
        <taxon>Caudata</taxon>
        <taxon>Salamandroidea</taxon>
        <taxon>Salamandridae</taxon>
        <taxon>Pleurodelinae</taxon>
        <taxon>Pleurodeles</taxon>
    </lineage>
</organism>
<proteinExistence type="predicted"/>
<evidence type="ECO:0000313" key="3">
    <source>
        <dbReference type="Proteomes" id="UP001066276"/>
    </source>
</evidence>
<sequence>MLDTGCYQSVLRPQDIPEGVTPKGSQMALQCIHGDKKSDPLGEVTIKQGDGSVVPLRVGVVTRLPESMIIGNDYPDQENMINESQKKEETCLNIASFAQTEEEWTNPKVCKSRNQHGKEKHKVSKALPFQREDFIWESDRNFRMAQREETQFQEAWKRASEEEDPQVVDPHFINR</sequence>
<dbReference type="PANTHER" id="PTHR46888">
    <property type="entry name" value="ZINC KNUCKLE DOMAINCONTAINING PROTEIN-RELATED"/>
    <property type="match status" value="1"/>
</dbReference>
<accession>A0AAV7QW37</accession>